<proteinExistence type="predicted"/>
<keyword evidence="5" id="KW-1185">Reference proteome</keyword>
<dbReference type="Proteomes" id="UP000271098">
    <property type="component" value="Unassembled WGS sequence"/>
</dbReference>
<dbReference type="InterPro" id="IPR045071">
    <property type="entry name" value="BBP-like"/>
</dbReference>
<feature type="domain" description="KHDC4/BBP-like KH-domain type I" evidence="3">
    <location>
        <begin position="125"/>
        <end position="195"/>
    </location>
</feature>
<dbReference type="GO" id="GO:0048024">
    <property type="term" value="P:regulation of mRNA splicing, via spliceosome"/>
    <property type="evidence" value="ECO:0007669"/>
    <property type="project" value="TreeGrafter"/>
</dbReference>
<keyword evidence="1" id="KW-0694">RNA-binding</keyword>
<dbReference type="PANTHER" id="PTHR11208">
    <property type="entry name" value="RNA-BINDING PROTEIN RELATED"/>
    <property type="match status" value="1"/>
</dbReference>
<evidence type="ECO:0000313" key="4">
    <source>
        <dbReference type="EMBL" id="VDK57661.1"/>
    </source>
</evidence>
<dbReference type="GO" id="GO:0005634">
    <property type="term" value="C:nucleus"/>
    <property type="evidence" value="ECO:0007669"/>
    <property type="project" value="TreeGrafter"/>
</dbReference>
<reference evidence="6" key="1">
    <citation type="submission" date="2016-06" db="UniProtKB">
        <authorList>
            <consortium name="WormBaseParasite"/>
        </authorList>
    </citation>
    <scope>IDENTIFICATION</scope>
</reference>
<evidence type="ECO:0000259" key="3">
    <source>
        <dbReference type="Pfam" id="PF22675"/>
    </source>
</evidence>
<dbReference type="PANTHER" id="PTHR11208:SF147">
    <property type="entry name" value="RNA-BINDING PROTEIN ASD-2"/>
    <property type="match status" value="1"/>
</dbReference>
<dbReference type="InterPro" id="IPR055256">
    <property type="entry name" value="KH_1_KHDC4/BBP-like"/>
</dbReference>
<evidence type="ECO:0000313" key="5">
    <source>
        <dbReference type="Proteomes" id="UP000271098"/>
    </source>
</evidence>
<gene>
    <name evidence="4" type="ORF">GPUH_LOCUS7228</name>
</gene>
<name>A0A183DET9_9BILA</name>
<evidence type="ECO:0000313" key="6">
    <source>
        <dbReference type="WBParaSite" id="GPUH_0000723901-mRNA-1"/>
    </source>
</evidence>
<sequence>MDDTMGSADANQPPYSEGQEGRCPDSSSANTLSEEHVNPEEAVGNNRYFEDLIQEMHDLDAYRFSNPGKLQIVYGMLVNEINSIWGHIYARANRCEYTRDMEHGQEVMEGRRIIMHERVPIPDRPNSKYIGRILGPRGLTVRQLEAQTDCRILIRGKGSVKDPRREAWLRNRIGWEHLSEPLHVLITATDFSEMRCA</sequence>
<dbReference type="WBParaSite" id="GPUH_0000723901-mRNA-1">
    <property type="protein sequence ID" value="GPUH_0000723901-mRNA-1"/>
    <property type="gene ID" value="GPUH_0000723901"/>
</dbReference>
<organism evidence="6">
    <name type="scientific">Gongylonema pulchrum</name>
    <dbReference type="NCBI Taxonomy" id="637853"/>
    <lineage>
        <taxon>Eukaryota</taxon>
        <taxon>Metazoa</taxon>
        <taxon>Ecdysozoa</taxon>
        <taxon>Nematoda</taxon>
        <taxon>Chromadorea</taxon>
        <taxon>Rhabditida</taxon>
        <taxon>Spirurina</taxon>
        <taxon>Spiruromorpha</taxon>
        <taxon>Spiruroidea</taxon>
        <taxon>Gongylonematidae</taxon>
        <taxon>Gongylonema</taxon>
    </lineage>
</organism>
<dbReference type="EMBL" id="UYRT01018378">
    <property type="protein sequence ID" value="VDK57661.1"/>
    <property type="molecule type" value="Genomic_DNA"/>
</dbReference>
<dbReference type="InterPro" id="IPR036612">
    <property type="entry name" value="KH_dom_type_1_sf"/>
</dbReference>
<feature type="region of interest" description="Disordered" evidence="2">
    <location>
        <begin position="1"/>
        <end position="43"/>
    </location>
</feature>
<dbReference type="SUPFAM" id="SSF54791">
    <property type="entry name" value="Eukaryotic type KH-domain (KH-domain type I)"/>
    <property type="match status" value="1"/>
</dbReference>
<protein>
    <submittedName>
        <fullName evidence="6">KH_dom_type_1 domain-containing protein</fullName>
    </submittedName>
</protein>
<dbReference type="Pfam" id="PF22675">
    <property type="entry name" value="KH-I_KHDC4-BBP"/>
    <property type="match status" value="1"/>
</dbReference>
<accession>A0A183DET9</accession>
<dbReference type="GO" id="GO:0003729">
    <property type="term" value="F:mRNA binding"/>
    <property type="evidence" value="ECO:0007669"/>
    <property type="project" value="TreeGrafter"/>
</dbReference>
<evidence type="ECO:0000256" key="2">
    <source>
        <dbReference type="SAM" id="MobiDB-lite"/>
    </source>
</evidence>
<reference evidence="4 5" key="2">
    <citation type="submission" date="2018-11" db="EMBL/GenBank/DDBJ databases">
        <authorList>
            <consortium name="Pathogen Informatics"/>
        </authorList>
    </citation>
    <scope>NUCLEOTIDE SEQUENCE [LARGE SCALE GENOMIC DNA]</scope>
</reference>
<dbReference type="AlphaFoldDB" id="A0A183DET9"/>
<dbReference type="Gene3D" id="3.30.1370.10">
    <property type="entry name" value="K Homology domain, type 1"/>
    <property type="match status" value="1"/>
</dbReference>
<dbReference type="OrthoDB" id="6777263at2759"/>
<evidence type="ECO:0000256" key="1">
    <source>
        <dbReference type="ARBA" id="ARBA00022884"/>
    </source>
</evidence>